<sequence>MSHEVVNPAGLSDPVPYGYSHLTRTPGGLVFVAGQYAADESGQLVSGDFAGQVRQSFANLRTALAAAGLDFSSVLRLGTFVVDHDTDKLAILGQQIEEIWGQRPPAQTLSGVARLALPGMLFEVDAIAA</sequence>
<dbReference type="RefSeq" id="WP_179774578.1">
    <property type="nucleotide sequence ID" value="NZ_JACCFK010000001.1"/>
</dbReference>
<evidence type="ECO:0000313" key="1">
    <source>
        <dbReference type="EMBL" id="NYI90571.1"/>
    </source>
</evidence>
<dbReference type="AlphaFoldDB" id="A0A853B771"/>
<organism evidence="1 2">
    <name type="scientific">Amycolatopsis endophytica</name>
    <dbReference type="NCBI Taxonomy" id="860233"/>
    <lineage>
        <taxon>Bacteria</taxon>
        <taxon>Bacillati</taxon>
        <taxon>Actinomycetota</taxon>
        <taxon>Actinomycetes</taxon>
        <taxon>Pseudonocardiales</taxon>
        <taxon>Pseudonocardiaceae</taxon>
        <taxon>Amycolatopsis</taxon>
    </lineage>
</organism>
<dbReference type="Proteomes" id="UP000549616">
    <property type="component" value="Unassembled WGS sequence"/>
</dbReference>
<proteinExistence type="predicted"/>
<protein>
    <submittedName>
        <fullName evidence="1">Enamine deaminase RidA (YjgF/YER057c/UK114 family)</fullName>
    </submittedName>
</protein>
<dbReference type="CDD" id="cd00448">
    <property type="entry name" value="YjgF_YER057c_UK114_family"/>
    <property type="match status" value="1"/>
</dbReference>
<dbReference type="EMBL" id="JACCFK010000001">
    <property type="protein sequence ID" value="NYI90571.1"/>
    <property type="molecule type" value="Genomic_DNA"/>
</dbReference>
<dbReference type="PANTHER" id="PTHR43857:SF1">
    <property type="entry name" value="YJGH FAMILY PROTEIN"/>
    <property type="match status" value="1"/>
</dbReference>
<dbReference type="Gene3D" id="3.30.1330.40">
    <property type="entry name" value="RutC-like"/>
    <property type="match status" value="1"/>
</dbReference>
<dbReference type="InterPro" id="IPR035959">
    <property type="entry name" value="RutC-like_sf"/>
</dbReference>
<accession>A0A853B771</accession>
<comment type="caution">
    <text evidence="1">The sequence shown here is derived from an EMBL/GenBank/DDBJ whole genome shotgun (WGS) entry which is preliminary data.</text>
</comment>
<dbReference type="Pfam" id="PF01042">
    <property type="entry name" value="Ribonuc_L-PSP"/>
    <property type="match status" value="1"/>
</dbReference>
<dbReference type="PANTHER" id="PTHR43857">
    <property type="entry name" value="BLR7761 PROTEIN"/>
    <property type="match status" value="1"/>
</dbReference>
<gene>
    <name evidence="1" type="ORF">HNR02_003894</name>
</gene>
<reference evidence="1 2" key="1">
    <citation type="submission" date="2020-07" db="EMBL/GenBank/DDBJ databases">
        <title>Sequencing the genomes of 1000 actinobacteria strains.</title>
        <authorList>
            <person name="Klenk H.-P."/>
        </authorList>
    </citation>
    <scope>NUCLEOTIDE SEQUENCE [LARGE SCALE GENOMIC DNA]</scope>
    <source>
        <strain evidence="1 2">DSM 104006</strain>
    </source>
</reference>
<evidence type="ECO:0000313" key="2">
    <source>
        <dbReference type="Proteomes" id="UP000549616"/>
    </source>
</evidence>
<keyword evidence="2" id="KW-1185">Reference proteome</keyword>
<dbReference type="SUPFAM" id="SSF55298">
    <property type="entry name" value="YjgF-like"/>
    <property type="match status" value="1"/>
</dbReference>
<name>A0A853B771_9PSEU</name>
<dbReference type="InterPro" id="IPR006175">
    <property type="entry name" value="YjgF/YER057c/UK114"/>
</dbReference>